<dbReference type="Proteomes" id="UP000237749">
    <property type="component" value="Unassembled WGS sequence"/>
</dbReference>
<dbReference type="OrthoDB" id="9811110at2"/>
<evidence type="ECO:0000256" key="4">
    <source>
        <dbReference type="ARBA" id="ARBA00022448"/>
    </source>
</evidence>
<feature type="transmembrane region" description="Helical" evidence="10">
    <location>
        <begin position="47"/>
        <end position="80"/>
    </location>
</feature>
<comment type="similarity">
    <text evidence="2">Belongs to the multi antimicrobial extrusion (MATE) (TC 2.A.66.1) family. MepA subfamily.</text>
</comment>
<dbReference type="Pfam" id="PF01554">
    <property type="entry name" value="MatE"/>
    <property type="match status" value="2"/>
</dbReference>
<dbReference type="GO" id="GO:0046677">
    <property type="term" value="P:response to antibiotic"/>
    <property type="evidence" value="ECO:0007669"/>
    <property type="project" value="UniProtKB-KW"/>
</dbReference>
<proteinExistence type="inferred from homology"/>
<dbReference type="CDD" id="cd13143">
    <property type="entry name" value="MATE_MepA_like"/>
    <property type="match status" value="1"/>
</dbReference>
<evidence type="ECO:0000256" key="9">
    <source>
        <dbReference type="ARBA" id="ARBA00023251"/>
    </source>
</evidence>
<organism evidence="11 12">
    <name type="scientific">Lacrimispora xylanisolvens</name>
    <dbReference type="NCBI Taxonomy" id="384636"/>
    <lineage>
        <taxon>Bacteria</taxon>
        <taxon>Bacillati</taxon>
        <taxon>Bacillota</taxon>
        <taxon>Clostridia</taxon>
        <taxon>Lachnospirales</taxon>
        <taxon>Lachnospiraceae</taxon>
        <taxon>Lacrimispora</taxon>
    </lineage>
</organism>
<keyword evidence="7 10" id="KW-1133">Transmembrane helix</keyword>
<dbReference type="GO" id="GO:0015297">
    <property type="term" value="F:antiporter activity"/>
    <property type="evidence" value="ECO:0007669"/>
    <property type="project" value="InterPro"/>
</dbReference>
<evidence type="ECO:0000256" key="5">
    <source>
        <dbReference type="ARBA" id="ARBA00022475"/>
    </source>
</evidence>
<keyword evidence="6 10" id="KW-0812">Transmembrane</keyword>
<dbReference type="InterPro" id="IPR002528">
    <property type="entry name" value="MATE_fam"/>
</dbReference>
<evidence type="ECO:0000256" key="2">
    <source>
        <dbReference type="ARBA" id="ARBA00008417"/>
    </source>
</evidence>
<keyword evidence="5" id="KW-1003">Cell membrane</keyword>
<name>A0A2S6HUU0_9FIRM</name>
<dbReference type="GO" id="GO:0005886">
    <property type="term" value="C:plasma membrane"/>
    <property type="evidence" value="ECO:0007669"/>
    <property type="project" value="UniProtKB-SubCell"/>
</dbReference>
<comment type="subcellular location">
    <subcellularLocation>
        <location evidence="1">Cell membrane</location>
        <topology evidence="1">Multi-pass membrane protein</topology>
    </subcellularLocation>
</comment>
<dbReference type="GO" id="GO:0042910">
    <property type="term" value="F:xenobiotic transmembrane transporter activity"/>
    <property type="evidence" value="ECO:0007669"/>
    <property type="project" value="InterPro"/>
</dbReference>
<dbReference type="InterPro" id="IPR048279">
    <property type="entry name" value="MdtK-like"/>
</dbReference>
<feature type="transmembrane region" description="Helical" evidence="10">
    <location>
        <begin position="15"/>
        <end position="35"/>
    </location>
</feature>
<feature type="transmembrane region" description="Helical" evidence="10">
    <location>
        <begin position="164"/>
        <end position="185"/>
    </location>
</feature>
<keyword evidence="12" id="KW-1185">Reference proteome</keyword>
<evidence type="ECO:0000256" key="10">
    <source>
        <dbReference type="SAM" id="Phobius"/>
    </source>
</evidence>
<dbReference type="EMBL" id="PTJA01000004">
    <property type="protein sequence ID" value="PPK81587.1"/>
    <property type="molecule type" value="Genomic_DNA"/>
</dbReference>
<evidence type="ECO:0000313" key="12">
    <source>
        <dbReference type="Proteomes" id="UP000237749"/>
    </source>
</evidence>
<dbReference type="AlphaFoldDB" id="A0A2S6HUU0"/>
<evidence type="ECO:0000256" key="7">
    <source>
        <dbReference type="ARBA" id="ARBA00022989"/>
    </source>
</evidence>
<dbReference type="InterPro" id="IPR045070">
    <property type="entry name" value="MATE_MepA-like"/>
</dbReference>
<evidence type="ECO:0000256" key="3">
    <source>
        <dbReference type="ARBA" id="ARBA00022106"/>
    </source>
</evidence>
<feature type="transmembrane region" description="Helical" evidence="10">
    <location>
        <begin position="388"/>
        <end position="407"/>
    </location>
</feature>
<feature type="transmembrane region" description="Helical" evidence="10">
    <location>
        <begin position="356"/>
        <end position="376"/>
    </location>
</feature>
<accession>A0A2S6HUU0</accession>
<dbReference type="InterPro" id="IPR051327">
    <property type="entry name" value="MATE_MepA_subfamily"/>
</dbReference>
<evidence type="ECO:0000256" key="8">
    <source>
        <dbReference type="ARBA" id="ARBA00023136"/>
    </source>
</evidence>
<evidence type="ECO:0000256" key="1">
    <source>
        <dbReference type="ARBA" id="ARBA00004651"/>
    </source>
</evidence>
<evidence type="ECO:0000256" key="6">
    <source>
        <dbReference type="ARBA" id="ARBA00022692"/>
    </source>
</evidence>
<gene>
    <name evidence="11" type="ORF">BXY41_104390</name>
</gene>
<dbReference type="PANTHER" id="PTHR43823:SF3">
    <property type="entry name" value="MULTIDRUG EXPORT PROTEIN MEPA"/>
    <property type="match status" value="1"/>
</dbReference>
<feature type="transmembrane region" description="Helical" evidence="10">
    <location>
        <begin position="92"/>
        <end position="115"/>
    </location>
</feature>
<keyword evidence="9" id="KW-0046">Antibiotic resistance</keyword>
<reference evidence="11 12" key="1">
    <citation type="submission" date="2018-02" db="EMBL/GenBank/DDBJ databases">
        <title>Genomic Encyclopedia of Archaeal and Bacterial Type Strains, Phase II (KMG-II): from individual species to whole genera.</title>
        <authorList>
            <person name="Goeker M."/>
        </authorList>
    </citation>
    <scope>NUCLEOTIDE SEQUENCE [LARGE SCALE GENOMIC DNA]</scope>
    <source>
        <strain evidence="11 12">DSM 3808</strain>
    </source>
</reference>
<dbReference type="RefSeq" id="WP_104436669.1">
    <property type="nucleotide sequence ID" value="NZ_PTJA01000004.1"/>
</dbReference>
<evidence type="ECO:0000313" key="11">
    <source>
        <dbReference type="EMBL" id="PPK81587.1"/>
    </source>
</evidence>
<feature type="transmembrane region" description="Helical" evidence="10">
    <location>
        <begin position="314"/>
        <end position="336"/>
    </location>
</feature>
<keyword evidence="8 10" id="KW-0472">Membrane</keyword>
<dbReference type="PIRSF" id="PIRSF006603">
    <property type="entry name" value="DinF"/>
    <property type="match status" value="1"/>
</dbReference>
<protein>
    <recommendedName>
        <fullName evidence="3">Multidrug export protein MepA</fullName>
    </recommendedName>
</protein>
<comment type="caution">
    <text evidence="11">The sequence shown here is derived from an EMBL/GenBank/DDBJ whole genome shotgun (WGS) entry which is preliminary data.</text>
</comment>
<feature type="transmembrane region" description="Helical" evidence="10">
    <location>
        <begin position="191"/>
        <end position="214"/>
    </location>
</feature>
<keyword evidence="4" id="KW-0813">Transport</keyword>
<sequence>MKKVNLLEDPVKKLFAGYLLPSISATMVTSIYILADTLMIGRGVGAIGIAALNILLPLFSLFFATGMLFGAGGGILLSVCKGKKDESGANQYYTVAFIMAAVMSVFYTVLGHVFFLPVTAFLGRNENMTPYVEEYGRILISGAPAFLFASFYQVFVRNDKAPKLAMTAVVSGGVLNIILDYILMFPLKMGMAGAAAATVIGTCVTLLILLTHLVSKGNTLKFVTGFHLSQAVAVVKNGFSSFLLDMCNGIVTFLFNRQILSVAGELGVMVYGIISNSAYIASSVNNGISQAVQPILATNYGAGKKDRLKEVRHLAERTACFSGVLFAATGLLFPALVTEAFVRPEKEILAMSVPAIRIYFLSFAAMGLNVLYTTWFQSVMEPGNALKICLLRGIILNSILVFILPIFMGVTGIWMVMPVTEVLTFVMCRIMLKKQSFCRT</sequence>
<feature type="transmembrane region" description="Helical" evidence="10">
    <location>
        <begin position="135"/>
        <end position="152"/>
    </location>
</feature>
<dbReference type="PANTHER" id="PTHR43823">
    <property type="entry name" value="SPORULATION PROTEIN YKVU"/>
    <property type="match status" value="1"/>
</dbReference>